<dbReference type="AlphaFoldDB" id="A0A4S2F3E2"/>
<organism evidence="1 2">
    <name type="scientific">Muricaecibacterium torontonense</name>
    <dbReference type="NCBI Taxonomy" id="3032871"/>
    <lineage>
        <taxon>Bacteria</taxon>
        <taxon>Bacillati</taxon>
        <taxon>Actinomycetota</taxon>
        <taxon>Coriobacteriia</taxon>
        <taxon>Coriobacteriales</taxon>
        <taxon>Atopobiaceae</taxon>
        <taxon>Muricaecibacterium</taxon>
    </lineage>
</organism>
<accession>A0A4S2F3E2</accession>
<name>A0A4S2F3E2_9ACTN</name>
<dbReference type="RefSeq" id="WP_136011580.1">
    <property type="nucleotide sequence ID" value="NZ_SRYE01000001.1"/>
</dbReference>
<gene>
    <name evidence="1" type="ORF">E5334_00030</name>
</gene>
<reference evidence="1 2" key="1">
    <citation type="submission" date="2019-04" db="EMBL/GenBank/DDBJ databases">
        <title>Microbes associate with the intestines of laboratory mice.</title>
        <authorList>
            <person name="Navarre W."/>
            <person name="Wong E."/>
            <person name="Huang K."/>
            <person name="Tropini C."/>
            <person name="Ng K."/>
            <person name="Yu B."/>
        </authorList>
    </citation>
    <scope>NUCLEOTIDE SEQUENCE [LARGE SCALE GENOMIC DNA]</scope>
    <source>
        <strain evidence="1 2">NM07_P-09</strain>
    </source>
</reference>
<dbReference type="EMBL" id="SRYE01000001">
    <property type="protein sequence ID" value="TGY62952.1"/>
    <property type="molecule type" value="Genomic_DNA"/>
</dbReference>
<proteinExistence type="predicted"/>
<protein>
    <submittedName>
        <fullName evidence="1">Uncharacterized protein</fullName>
    </submittedName>
</protein>
<keyword evidence="2" id="KW-1185">Reference proteome</keyword>
<sequence length="337" mass="35592">MDYPSSGHDDLMPQAEPTVAELLHASSPSDLDEASQDAQVAAARELESRLRGQGAALTLSSDLTSALSKLDPTMPSALWSLYEPEQVAAFQELEAASGIEAILANTRTPVADLLADGAARQLYDLGLRAMELASRRSAPYCLGVANLDRWDTADPIAAFTGTLRLLEGVCDGGAQGLLLEQAPSLDLACTLLDALAEKRTHLPAVICCFDPTASGVAPQLTPQTDERGFALLGMPPTAQRPDYARLVESLASRSVAAWGFSMQTAEDLVRCQGLFRGDGSQGAAYMLSAALLETGAADHLMFDAATTAVGLIGPAKLSLVSRLVLAQQQVDRPEDQR</sequence>
<evidence type="ECO:0000313" key="1">
    <source>
        <dbReference type="EMBL" id="TGY62952.1"/>
    </source>
</evidence>
<dbReference type="Proteomes" id="UP000310263">
    <property type="component" value="Unassembled WGS sequence"/>
</dbReference>
<comment type="caution">
    <text evidence="1">The sequence shown here is derived from an EMBL/GenBank/DDBJ whole genome shotgun (WGS) entry which is preliminary data.</text>
</comment>
<evidence type="ECO:0000313" key="2">
    <source>
        <dbReference type="Proteomes" id="UP000310263"/>
    </source>
</evidence>